<sequence length="79" mass="8586">MSGERERAARFALWWAELAEGQAGGAWRDAVRPRFEDSEHGRWLEAGGRFQADGAVAERMALMWARVAAVLAPAGESAG</sequence>
<evidence type="ECO:0000313" key="2">
    <source>
        <dbReference type="Proteomes" id="UP001592531"/>
    </source>
</evidence>
<dbReference type="EMBL" id="JBHFAB010000013">
    <property type="protein sequence ID" value="MFC1418765.1"/>
    <property type="molecule type" value="Genomic_DNA"/>
</dbReference>
<dbReference type="Proteomes" id="UP001592531">
    <property type="component" value="Unassembled WGS sequence"/>
</dbReference>
<reference evidence="1 2" key="1">
    <citation type="submission" date="2024-09" db="EMBL/GenBank/DDBJ databases">
        <authorList>
            <person name="Lee S.D."/>
        </authorList>
    </citation>
    <scope>NUCLEOTIDE SEQUENCE [LARGE SCALE GENOMIC DNA]</scope>
    <source>
        <strain evidence="1 2">N8-3</strain>
    </source>
</reference>
<keyword evidence="2" id="KW-1185">Reference proteome</keyword>
<name>A0ABV6VYD0_9ACTN</name>
<gene>
    <name evidence="1" type="ORF">ACEZDE_19310</name>
</gene>
<proteinExistence type="predicted"/>
<accession>A0ABV6VYD0</accession>
<dbReference type="RefSeq" id="WP_380537561.1">
    <property type="nucleotide sequence ID" value="NZ_JBHFAB010000013.1"/>
</dbReference>
<comment type="caution">
    <text evidence="1">The sequence shown here is derived from an EMBL/GenBank/DDBJ whole genome shotgun (WGS) entry which is preliminary data.</text>
</comment>
<protein>
    <submittedName>
        <fullName evidence="1">Uncharacterized protein</fullName>
    </submittedName>
</protein>
<organism evidence="1 2">
    <name type="scientific">Streptacidiphilus cavernicola</name>
    <dbReference type="NCBI Taxonomy" id="3342716"/>
    <lineage>
        <taxon>Bacteria</taxon>
        <taxon>Bacillati</taxon>
        <taxon>Actinomycetota</taxon>
        <taxon>Actinomycetes</taxon>
        <taxon>Kitasatosporales</taxon>
        <taxon>Streptomycetaceae</taxon>
        <taxon>Streptacidiphilus</taxon>
    </lineage>
</organism>
<evidence type="ECO:0000313" key="1">
    <source>
        <dbReference type="EMBL" id="MFC1418765.1"/>
    </source>
</evidence>